<proteinExistence type="predicted"/>
<evidence type="ECO:0000313" key="1">
    <source>
        <dbReference type="EMBL" id="SFG67514.1"/>
    </source>
</evidence>
<sequence>MEAALVFGGLSSTGFPLSKGLLGEGVRVISISSAVTAEEKACEEENELFLGRNALFQHARTKEWSEEAHLILADTIRINSDELKALKFKISSRLNHTHQSQKILFLSSLEVCGSFSNEPDEKREEHPDSALGKAANEMELFFVHRLREMKKKAAVIFRTDLSLLSNQKGSEIIAALVSGLIDMDHKGLDIVHFKNGESNAPINDELRHLLPDQYKKFL</sequence>
<dbReference type="AlphaFoldDB" id="A0A1I2TRK5"/>
<protein>
    <recommendedName>
        <fullName evidence="3">NAD dependent epimerase/dehydratase family protein</fullName>
    </recommendedName>
</protein>
<accession>A0A1I2TRK5</accession>
<dbReference type="OrthoDB" id="2988793at2"/>
<organism evidence="1 2">
    <name type="scientific">Sporolactobacillus nakayamae</name>
    <dbReference type="NCBI Taxonomy" id="269670"/>
    <lineage>
        <taxon>Bacteria</taxon>
        <taxon>Bacillati</taxon>
        <taxon>Bacillota</taxon>
        <taxon>Bacilli</taxon>
        <taxon>Bacillales</taxon>
        <taxon>Sporolactobacillaceae</taxon>
        <taxon>Sporolactobacillus</taxon>
    </lineage>
</organism>
<reference evidence="2" key="1">
    <citation type="submission" date="2016-10" db="EMBL/GenBank/DDBJ databases">
        <authorList>
            <person name="Varghese N."/>
            <person name="Submissions S."/>
        </authorList>
    </citation>
    <scope>NUCLEOTIDE SEQUENCE [LARGE SCALE GENOMIC DNA]</scope>
    <source>
        <strain evidence="2">ATCC 700379</strain>
    </source>
</reference>
<dbReference type="EMBL" id="FOOY01000017">
    <property type="protein sequence ID" value="SFG67514.1"/>
    <property type="molecule type" value="Genomic_DNA"/>
</dbReference>
<keyword evidence="2" id="KW-1185">Reference proteome</keyword>
<dbReference type="RefSeq" id="WP_093673281.1">
    <property type="nucleotide sequence ID" value="NZ_FOOY01000017.1"/>
</dbReference>
<evidence type="ECO:0000313" key="2">
    <source>
        <dbReference type="Proteomes" id="UP000198752"/>
    </source>
</evidence>
<dbReference type="Proteomes" id="UP000198752">
    <property type="component" value="Unassembled WGS sequence"/>
</dbReference>
<evidence type="ECO:0008006" key="3">
    <source>
        <dbReference type="Google" id="ProtNLM"/>
    </source>
</evidence>
<gene>
    <name evidence="1" type="ORF">SAMN02982927_02403</name>
</gene>
<name>A0A1I2TRK5_9BACL</name>